<name>A0ABT5K5Y8_9BURK</name>
<gene>
    <name evidence="9" type="ORF">OIK44_20970</name>
</gene>
<dbReference type="PANTHER" id="PTHR21716">
    <property type="entry name" value="TRANSMEMBRANE PROTEIN"/>
    <property type="match status" value="1"/>
</dbReference>
<evidence type="ECO:0000256" key="7">
    <source>
        <dbReference type="ARBA" id="ARBA00023136"/>
    </source>
</evidence>
<reference evidence="9 10" key="1">
    <citation type="submission" date="2022-10" db="EMBL/GenBank/DDBJ databases">
        <title>Janthinobacterium sp. hw3 Genome sequencing.</title>
        <authorList>
            <person name="Park S."/>
        </authorList>
    </citation>
    <scope>NUCLEOTIDE SEQUENCE [LARGE SCALE GENOMIC DNA]</scope>
    <source>
        <strain evidence="10">hw3</strain>
    </source>
</reference>
<keyword evidence="6 8" id="KW-1133">Transmembrane helix</keyword>
<evidence type="ECO:0000313" key="9">
    <source>
        <dbReference type="EMBL" id="MDC8760065.1"/>
    </source>
</evidence>
<proteinExistence type="inferred from homology"/>
<evidence type="ECO:0000256" key="5">
    <source>
        <dbReference type="ARBA" id="ARBA00022692"/>
    </source>
</evidence>
<evidence type="ECO:0000256" key="4">
    <source>
        <dbReference type="ARBA" id="ARBA00022475"/>
    </source>
</evidence>
<comment type="caution">
    <text evidence="9">The sequence shown here is derived from an EMBL/GenBank/DDBJ whole genome shotgun (WGS) entry which is preliminary data.</text>
</comment>
<evidence type="ECO:0000256" key="2">
    <source>
        <dbReference type="ARBA" id="ARBA00009773"/>
    </source>
</evidence>
<dbReference type="Proteomes" id="UP001221208">
    <property type="component" value="Unassembled WGS sequence"/>
</dbReference>
<feature type="transmembrane region" description="Helical" evidence="8">
    <location>
        <begin position="32"/>
        <end position="50"/>
    </location>
</feature>
<keyword evidence="5 8" id="KW-0812">Transmembrane</keyword>
<keyword evidence="10" id="KW-1185">Reference proteome</keyword>
<feature type="transmembrane region" description="Helical" evidence="8">
    <location>
        <begin position="258"/>
        <end position="277"/>
    </location>
</feature>
<accession>A0ABT5K5Y8</accession>
<evidence type="ECO:0000256" key="3">
    <source>
        <dbReference type="ARBA" id="ARBA00022448"/>
    </source>
</evidence>
<feature type="transmembrane region" description="Helical" evidence="8">
    <location>
        <begin position="7"/>
        <end position="26"/>
    </location>
</feature>
<evidence type="ECO:0000256" key="1">
    <source>
        <dbReference type="ARBA" id="ARBA00004651"/>
    </source>
</evidence>
<comment type="similarity">
    <text evidence="2">Belongs to the autoinducer-2 exporter (AI-2E) (TC 2.A.86) family.</text>
</comment>
<evidence type="ECO:0000256" key="8">
    <source>
        <dbReference type="SAM" id="Phobius"/>
    </source>
</evidence>
<keyword evidence="7 8" id="KW-0472">Membrane</keyword>
<protein>
    <submittedName>
        <fullName evidence="9">AI-2E family transporter</fullName>
    </submittedName>
</protein>
<comment type="subcellular location">
    <subcellularLocation>
        <location evidence="1">Cell membrane</location>
        <topology evidence="1">Multi-pass membrane protein</topology>
    </subcellularLocation>
</comment>
<evidence type="ECO:0000313" key="10">
    <source>
        <dbReference type="Proteomes" id="UP001221208"/>
    </source>
</evidence>
<dbReference type="PANTHER" id="PTHR21716:SF53">
    <property type="entry name" value="PERMEASE PERM-RELATED"/>
    <property type="match status" value="1"/>
</dbReference>
<dbReference type="EMBL" id="JAQQXR010000010">
    <property type="protein sequence ID" value="MDC8760065.1"/>
    <property type="molecule type" value="Genomic_DNA"/>
</dbReference>
<organism evidence="9 10">
    <name type="scientific">Janthinobacterium fluminis</name>
    <dbReference type="NCBI Taxonomy" id="2987524"/>
    <lineage>
        <taxon>Bacteria</taxon>
        <taxon>Pseudomonadati</taxon>
        <taxon>Pseudomonadota</taxon>
        <taxon>Betaproteobacteria</taxon>
        <taxon>Burkholderiales</taxon>
        <taxon>Oxalobacteraceae</taxon>
        <taxon>Janthinobacterium</taxon>
    </lineage>
</organism>
<feature type="transmembrane region" description="Helical" evidence="8">
    <location>
        <begin position="284"/>
        <end position="307"/>
    </location>
</feature>
<feature type="transmembrane region" description="Helical" evidence="8">
    <location>
        <begin position="319"/>
        <end position="345"/>
    </location>
</feature>
<keyword evidence="3" id="KW-0813">Transport</keyword>
<sequence>MRLPLHVNARGMALAIIATVSFVYGLQWAQKFLIPLLFGIFIAYTLNPLVRCLERLRIPRALGAALVTLAILGGSVAVIDRVQGEFEAIVEELPVSAHKFARLIESTFNGKPGILQKIQAVATEIEQAAGGAEARRAARRAAPSAEHAPFKIADWLWAGSMGLLGFLSQAAMVIFLVFFLLLSGDTFKRKLVKLTGPSLTKKKIAVHILEDIHTSIQNYMFMLLVTNGLLALLMWLALRWIGLENAGAWAVAAGLLHIMPYFGPLLIAVATGLAAFLQFESLEMVLLVTGASLGIATLVGTFVTTWMTGKIARMNPAAVFVGLLFWGWLWGVWGLLLGVPVIVIVKVVAERVQGMEAVAELLGE</sequence>
<feature type="transmembrane region" description="Helical" evidence="8">
    <location>
        <begin position="62"/>
        <end position="79"/>
    </location>
</feature>
<dbReference type="InterPro" id="IPR002549">
    <property type="entry name" value="AI-2E-like"/>
</dbReference>
<keyword evidence="4" id="KW-1003">Cell membrane</keyword>
<feature type="transmembrane region" description="Helical" evidence="8">
    <location>
        <begin position="155"/>
        <end position="182"/>
    </location>
</feature>
<feature type="transmembrane region" description="Helical" evidence="8">
    <location>
        <begin position="219"/>
        <end position="238"/>
    </location>
</feature>
<evidence type="ECO:0000256" key="6">
    <source>
        <dbReference type="ARBA" id="ARBA00022989"/>
    </source>
</evidence>
<dbReference type="Pfam" id="PF01594">
    <property type="entry name" value="AI-2E_transport"/>
    <property type="match status" value="1"/>
</dbReference>